<evidence type="ECO:0000256" key="1">
    <source>
        <dbReference type="SAM" id="MobiDB-lite"/>
    </source>
</evidence>
<dbReference type="Proteomes" id="UP000676336">
    <property type="component" value="Unassembled WGS sequence"/>
</dbReference>
<evidence type="ECO:0000313" key="2">
    <source>
        <dbReference type="EMBL" id="CAF4724331.1"/>
    </source>
</evidence>
<reference evidence="2" key="1">
    <citation type="submission" date="2021-02" db="EMBL/GenBank/DDBJ databases">
        <authorList>
            <person name="Nowell W R."/>
        </authorList>
    </citation>
    <scope>NUCLEOTIDE SEQUENCE</scope>
</reference>
<organism evidence="2 3">
    <name type="scientific">Rotaria magnacalcarata</name>
    <dbReference type="NCBI Taxonomy" id="392030"/>
    <lineage>
        <taxon>Eukaryota</taxon>
        <taxon>Metazoa</taxon>
        <taxon>Spiralia</taxon>
        <taxon>Gnathifera</taxon>
        <taxon>Rotifera</taxon>
        <taxon>Eurotatoria</taxon>
        <taxon>Bdelloidea</taxon>
        <taxon>Philodinida</taxon>
        <taxon>Philodinidae</taxon>
        <taxon>Rotaria</taxon>
    </lineage>
</organism>
<sequence>LVHQTVDELRQALTDTNSDEQHGEMLSASLTSDIAAPEQVDTDNNDSTSSDASQWLSSSFVTLPEDAKLDTHATEQSIVT</sequence>
<feature type="non-terminal residue" evidence="2">
    <location>
        <position position="1"/>
    </location>
</feature>
<name>A0A8S3AFR8_9BILA</name>
<proteinExistence type="predicted"/>
<accession>A0A8S3AFR8</accession>
<comment type="caution">
    <text evidence="2">The sequence shown here is derived from an EMBL/GenBank/DDBJ whole genome shotgun (WGS) entry which is preliminary data.</text>
</comment>
<gene>
    <name evidence="2" type="ORF">SMN809_LOCUS43987</name>
</gene>
<dbReference type="AlphaFoldDB" id="A0A8S3AFR8"/>
<feature type="non-terminal residue" evidence="2">
    <location>
        <position position="80"/>
    </location>
</feature>
<dbReference type="EMBL" id="CAJOBI010131003">
    <property type="protein sequence ID" value="CAF4724331.1"/>
    <property type="molecule type" value="Genomic_DNA"/>
</dbReference>
<protein>
    <submittedName>
        <fullName evidence="2">Uncharacterized protein</fullName>
    </submittedName>
</protein>
<feature type="compositionally biased region" description="Basic and acidic residues" evidence="1">
    <location>
        <begin position="1"/>
        <end position="10"/>
    </location>
</feature>
<evidence type="ECO:0000313" key="3">
    <source>
        <dbReference type="Proteomes" id="UP000676336"/>
    </source>
</evidence>
<feature type="region of interest" description="Disordered" evidence="1">
    <location>
        <begin position="1"/>
        <end position="53"/>
    </location>
</feature>